<evidence type="ECO:0000256" key="8">
    <source>
        <dbReference type="ARBA" id="ARBA00023136"/>
    </source>
</evidence>
<keyword evidence="5" id="KW-0653">Protein transport</keyword>
<evidence type="ECO:0000256" key="6">
    <source>
        <dbReference type="ARBA" id="ARBA00022989"/>
    </source>
</evidence>
<keyword evidence="8 9" id="KW-0472">Membrane</keyword>
<evidence type="ECO:0000256" key="2">
    <source>
        <dbReference type="ARBA" id="ARBA00022448"/>
    </source>
</evidence>
<evidence type="ECO:0000256" key="9">
    <source>
        <dbReference type="SAM" id="Phobius"/>
    </source>
</evidence>
<dbReference type="NCBIfam" id="TIGR00739">
    <property type="entry name" value="yajC"/>
    <property type="match status" value="1"/>
</dbReference>
<dbReference type="PANTHER" id="PTHR33909:SF1">
    <property type="entry name" value="SEC TRANSLOCON ACCESSORY COMPLEX SUBUNIT YAJC"/>
    <property type="match status" value="1"/>
</dbReference>
<keyword evidence="3" id="KW-1003">Cell membrane</keyword>
<dbReference type="AlphaFoldDB" id="A0A645HPM8"/>
<keyword evidence="7" id="KW-0811">Translocation</keyword>
<dbReference type="GO" id="GO:0005886">
    <property type="term" value="C:plasma membrane"/>
    <property type="evidence" value="ECO:0007669"/>
    <property type="project" value="UniProtKB-SubCell"/>
</dbReference>
<proteinExistence type="predicted"/>
<evidence type="ECO:0000256" key="4">
    <source>
        <dbReference type="ARBA" id="ARBA00022692"/>
    </source>
</evidence>
<evidence type="ECO:0000256" key="7">
    <source>
        <dbReference type="ARBA" id="ARBA00023010"/>
    </source>
</evidence>
<evidence type="ECO:0000256" key="3">
    <source>
        <dbReference type="ARBA" id="ARBA00022475"/>
    </source>
</evidence>
<accession>A0A645HPM8</accession>
<dbReference type="EMBL" id="VSSQ01096447">
    <property type="protein sequence ID" value="MPN40199.1"/>
    <property type="molecule type" value="Genomic_DNA"/>
</dbReference>
<protein>
    <recommendedName>
        <fullName evidence="11">Sec translocon accessory complex subunit YajC</fullName>
    </recommendedName>
</protein>
<keyword evidence="4 9" id="KW-0812">Transmembrane</keyword>
<comment type="subcellular location">
    <subcellularLocation>
        <location evidence="1">Cell membrane</location>
        <topology evidence="1">Single-pass membrane protein</topology>
    </subcellularLocation>
</comment>
<comment type="caution">
    <text evidence="10">The sequence shown here is derived from an EMBL/GenBank/DDBJ whole genome shotgun (WGS) entry which is preliminary data.</text>
</comment>
<sequence length="95" mass="10237">MPNVSGLSSIGLYVILLAVFFYFAIVMPGKKRKKQAEFMQAGVLVGDRVITIGGIIGTVVDTDAETVLLEVSPNKDQVRIIRAAIQTVQKTGTTK</sequence>
<dbReference type="GO" id="GO:0015031">
    <property type="term" value="P:protein transport"/>
    <property type="evidence" value="ECO:0007669"/>
    <property type="project" value="UniProtKB-KW"/>
</dbReference>
<dbReference type="PRINTS" id="PR01853">
    <property type="entry name" value="YAJCTRNLCASE"/>
</dbReference>
<dbReference type="SMART" id="SM01323">
    <property type="entry name" value="YajC"/>
    <property type="match status" value="1"/>
</dbReference>
<gene>
    <name evidence="10" type="ORF">SDC9_187735</name>
</gene>
<keyword evidence="2" id="KW-0813">Transport</keyword>
<organism evidence="10">
    <name type="scientific">bioreactor metagenome</name>
    <dbReference type="NCBI Taxonomy" id="1076179"/>
    <lineage>
        <taxon>unclassified sequences</taxon>
        <taxon>metagenomes</taxon>
        <taxon>ecological metagenomes</taxon>
    </lineage>
</organism>
<evidence type="ECO:0008006" key="11">
    <source>
        <dbReference type="Google" id="ProtNLM"/>
    </source>
</evidence>
<dbReference type="InterPro" id="IPR003849">
    <property type="entry name" value="Preprotein_translocase_YajC"/>
</dbReference>
<name>A0A645HPM8_9ZZZZ</name>
<dbReference type="Pfam" id="PF02699">
    <property type="entry name" value="YajC"/>
    <property type="match status" value="1"/>
</dbReference>
<evidence type="ECO:0000256" key="5">
    <source>
        <dbReference type="ARBA" id="ARBA00022927"/>
    </source>
</evidence>
<feature type="transmembrane region" description="Helical" evidence="9">
    <location>
        <begin position="6"/>
        <end position="25"/>
    </location>
</feature>
<dbReference type="PANTHER" id="PTHR33909">
    <property type="entry name" value="SEC TRANSLOCON ACCESSORY COMPLEX SUBUNIT YAJC"/>
    <property type="match status" value="1"/>
</dbReference>
<keyword evidence="6 9" id="KW-1133">Transmembrane helix</keyword>
<evidence type="ECO:0000256" key="1">
    <source>
        <dbReference type="ARBA" id="ARBA00004162"/>
    </source>
</evidence>
<evidence type="ECO:0000313" key="10">
    <source>
        <dbReference type="EMBL" id="MPN40199.1"/>
    </source>
</evidence>
<reference evidence="10" key="1">
    <citation type="submission" date="2019-08" db="EMBL/GenBank/DDBJ databases">
        <authorList>
            <person name="Kucharzyk K."/>
            <person name="Murdoch R.W."/>
            <person name="Higgins S."/>
            <person name="Loffler F."/>
        </authorList>
    </citation>
    <scope>NUCLEOTIDE SEQUENCE</scope>
</reference>